<dbReference type="GO" id="GO:0009289">
    <property type="term" value="C:pilus"/>
    <property type="evidence" value="ECO:0007669"/>
    <property type="project" value="InterPro"/>
</dbReference>
<dbReference type="Proteomes" id="UP000068210">
    <property type="component" value="Chromosome"/>
</dbReference>
<dbReference type="STRING" id="1328314.Achr_30460"/>
<dbReference type="KEGG" id="acx:Achr_30460"/>
<dbReference type="AlphaFoldDB" id="A0A0C4WPC6"/>
<feature type="transmembrane region" description="Helical" evidence="5">
    <location>
        <begin position="6"/>
        <end position="25"/>
    </location>
</feature>
<keyword evidence="5" id="KW-0812">Transmembrane</keyword>
<comment type="similarity">
    <text evidence="1 4">Belongs to the N-Me-Phe pilin family.</text>
</comment>
<evidence type="ECO:0000313" key="6">
    <source>
        <dbReference type="EMBL" id="AJE22459.1"/>
    </source>
</evidence>
<sequence>MQKGFTLIELMIVVAIIGILAAIALPQYQNYTARSQATEAMTLLGGLKTPLIDIAGTAGLATACSTAAAVAADPAAIPPVAAVPAGALNTSNGYTLAGKYVSGITATATGTTSCKLQATFKAAGQGVNDQIAGDTLSFTYTIATGDWACTSSLPDSVRPNNCSSGT</sequence>
<evidence type="ECO:0000313" key="7">
    <source>
        <dbReference type="Proteomes" id="UP000068210"/>
    </source>
</evidence>
<gene>
    <name evidence="6" type="ORF">Achr_30460</name>
</gene>
<dbReference type="HOGENOM" id="CLU_091705_4_2_6"/>
<dbReference type="Pfam" id="PF07963">
    <property type="entry name" value="N_methyl"/>
    <property type="match status" value="1"/>
</dbReference>
<dbReference type="InterPro" id="IPR045584">
    <property type="entry name" value="Pilin-like"/>
</dbReference>
<accession>A0A0C4WPC6</accession>
<keyword evidence="2" id="KW-0488">Methylation</keyword>
<keyword evidence="7" id="KW-1185">Reference proteome</keyword>
<evidence type="ECO:0000256" key="4">
    <source>
        <dbReference type="RuleBase" id="RU000389"/>
    </source>
</evidence>
<evidence type="ECO:0000256" key="2">
    <source>
        <dbReference type="ARBA" id="ARBA00022481"/>
    </source>
</evidence>
<proteinExistence type="inferred from homology"/>
<keyword evidence="5" id="KW-1133">Transmembrane helix</keyword>
<keyword evidence="4" id="KW-0281">Fimbrium</keyword>
<dbReference type="SUPFAM" id="SSF54523">
    <property type="entry name" value="Pili subunits"/>
    <property type="match status" value="1"/>
</dbReference>
<organism evidence="6 7">
    <name type="scientific">Azotobacter chroococcum NCIMB 8003</name>
    <dbReference type="NCBI Taxonomy" id="1328314"/>
    <lineage>
        <taxon>Bacteria</taxon>
        <taxon>Pseudomonadati</taxon>
        <taxon>Pseudomonadota</taxon>
        <taxon>Gammaproteobacteria</taxon>
        <taxon>Pseudomonadales</taxon>
        <taxon>Pseudomonadaceae</taxon>
        <taxon>Azotobacter</taxon>
    </lineage>
</organism>
<name>A0A0C4WPC6_9GAMM</name>
<dbReference type="PROSITE" id="PS00409">
    <property type="entry name" value="PROKAR_NTER_METHYL"/>
    <property type="match status" value="1"/>
</dbReference>
<dbReference type="NCBIfam" id="TIGR02532">
    <property type="entry name" value="IV_pilin_GFxxxE"/>
    <property type="match status" value="1"/>
</dbReference>
<dbReference type="InterPro" id="IPR001082">
    <property type="entry name" value="Pilin"/>
</dbReference>
<dbReference type="GO" id="GO:0007155">
    <property type="term" value="P:cell adhesion"/>
    <property type="evidence" value="ECO:0007669"/>
    <property type="project" value="InterPro"/>
</dbReference>
<dbReference type="PANTHER" id="PTHR30093:SF34">
    <property type="entry name" value="PREPILIN PEPTIDASE-DEPENDENT PROTEIN D"/>
    <property type="match status" value="1"/>
</dbReference>
<evidence type="ECO:0000256" key="1">
    <source>
        <dbReference type="ARBA" id="ARBA00005233"/>
    </source>
</evidence>
<dbReference type="InterPro" id="IPR012902">
    <property type="entry name" value="N_methyl_site"/>
</dbReference>
<dbReference type="EMBL" id="CP010415">
    <property type="protein sequence ID" value="AJE22459.1"/>
    <property type="molecule type" value="Genomic_DNA"/>
</dbReference>
<dbReference type="Pfam" id="PF00114">
    <property type="entry name" value="Pilin"/>
    <property type="match status" value="1"/>
</dbReference>
<evidence type="ECO:0000256" key="5">
    <source>
        <dbReference type="SAM" id="Phobius"/>
    </source>
</evidence>
<dbReference type="Gene3D" id="3.30.700.10">
    <property type="entry name" value="Glycoprotein, Type 4 Pilin"/>
    <property type="match status" value="1"/>
</dbReference>
<protein>
    <recommendedName>
        <fullName evidence="3">Pilin</fullName>
    </recommendedName>
</protein>
<evidence type="ECO:0000256" key="3">
    <source>
        <dbReference type="ARBA" id="ARBA00029638"/>
    </source>
</evidence>
<dbReference type="PANTHER" id="PTHR30093">
    <property type="entry name" value="GENERAL SECRETION PATHWAY PROTEIN G"/>
    <property type="match status" value="1"/>
</dbReference>
<keyword evidence="5" id="KW-0472">Membrane</keyword>
<reference evidence="6 7" key="1">
    <citation type="journal article" date="2015" name="PLoS ONE">
        <title>Azotobacter Genomes: The Genome of Azotobacter chroococcum NCIMB 8003 (ATCC 4412).</title>
        <authorList>
            <person name="Robson R.L."/>
            <person name="Jones R."/>
            <person name="Robson R.M."/>
            <person name="Schwartz A."/>
            <person name="Richardson T.H."/>
        </authorList>
    </citation>
    <scope>NUCLEOTIDE SEQUENCE [LARGE SCALE GENOMIC DNA]</scope>
    <source>
        <strain evidence="6 7">NCIMB 8003</strain>
    </source>
</reference>